<organism evidence="1 2">
    <name type="scientific">Chengkuizengella marina</name>
    <dbReference type="NCBI Taxonomy" id="2507566"/>
    <lineage>
        <taxon>Bacteria</taxon>
        <taxon>Bacillati</taxon>
        <taxon>Bacillota</taxon>
        <taxon>Bacilli</taxon>
        <taxon>Bacillales</taxon>
        <taxon>Paenibacillaceae</taxon>
        <taxon>Chengkuizengella</taxon>
    </lineage>
</organism>
<reference evidence="1 2" key="1">
    <citation type="submission" date="2019-01" db="EMBL/GenBank/DDBJ databases">
        <title>Chengkuizengella sp. nov., isolated from deep-sea sediment of East Pacific Ocean.</title>
        <authorList>
            <person name="Yang J."/>
            <person name="Lai Q."/>
            <person name="Shao Z."/>
        </authorList>
    </citation>
    <scope>NUCLEOTIDE SEQUENCE [LARGE SCALE GENOMIC DNA]</scope>
    <source>
        <strain evidence="1 2">YPA3-1-1</strain>
    </source>
</reference>
<dbReference type="Proteomes" id="UP000448943">
    <property type="component" value="Unassembled WGS sequence"/>
</dbReference>
<evidence type="ECO:0000313" key="2">
    <source>
        <dbReference type="Proteomes" id="UP000448943"/>
    </source>
</evidence>
<dbReference type="OrthoDB" id="2692034at2"/>
<dbReference type="RefSeq" id="WP_160646202.1">
    <property type="nucleotide sequence ID" value="NZ_SIJB01000024.1"/>
</dbReference>
<comment type="caution">
    <text evidence="1">The sequence shown here is derived from an EMBL/GenBank/DDBJ whole genome shotgun (WGS) entry which is preliminary data.</text>
</comment>
<gene>
    <name evidence="1" type="ORF">ERL59_10535</name>
</gene>
<evidence type="ECO:0000313" key="1">
    <source>
        <dbReference type="EMBL" id="NBI29397.1"/>
    </source>
</evidence>
<dbReference type="EMBL" id="SIJB01000024">
    <property type="protein sequence ID" value="NBI29397.1"/>
    <property type="molecule type" value="Genomic_DNA"/>
</dbReference>
<proteinExistence type="predicted"/>
<protein>
    <submittedName>
        <fullName evidence="1">Uncharacterized protein</fullName>
    </submittedName>
</protein>
<dbReference type="AlphaFoldDB" id="A0A6N9Q3K6"/>
<accession>A0A6N9Q3K6</accession>
<name>A0A6N9Q3K6_9BACL</name>
<sequence>MNLQDAFFNWLQMKVVYKARPNDASALKTLEFFESILIEDHHLTNIDLCLSDDELMYQVTYTQKGEDKTKKFDREIVDQLLEEINSNPKYN</sequence>
<keyword evidence="2" id="KW-1185">Reference proteome</keyword>